<reference evidence="5 6" key="1">
    <citation type="submission" date="2014-04" db="EMBL/GenBank/DDBJ databases">
        <title>Pseudoalteromonas galatheae sp. nov., isolated from a deep-sea polychaete near Canal Concepcion, Chile.</title>
        <authorList>
            <person name="Machado H.R."/>
            <person name="Gram L."/>
            <person name="Vynne N.G."/>
        </authorList>
    </citation>
    <scope>NUCLEOTIDE SEQUENCE [LARGE SCALE GENOMIC DNA]</scope>
    <source>
        <strain evidence="5 6">KMM216</strain>
    </source>
</reference>
<evidence type="ECO:0000256" key="1">
    <source>
        <dbReference type="ARBA" id="ARBA00010876"/>
    </source>
</evidence>
<dbReference type="CDD" id="cd02869">
    <property type="entry name" value="PseudoU_synth_RluA_like"/>
    <property type="match status" value="1"/>
</dbReference>
<dbReference type="Proteomes" id="UP000027154">
    <property type="component" value="Unassembled WGS sequence"/>
</dbReference>
<dbReference type="GO" id="GO:0009982">
    <property type="term" value="F:pseudouridine synthase activity"/>
    <property type="evidence" value="ECO:0007669"/>
    <property type="project" value="InterPro"/>
</dbReference>
<evidence type="ECO:0000313" key="7">
    <source>
        <dbReference type="Proteomes" id="UP000322915"/>
    </source>
</evidence>
<dbReference type="Gene3D" id="3.30.2350.10">
    <property type="entry name" value="Pseudouridine synthase"/>
    <property type="match status" value="1"/>
</dbReference>
<dbReference type="OrthoDB" id="9807829at2"/>
<accession>A0A063KXV8</accession>
<dbReference type="GO" id="GO:0003723">
    <property type="term" value="F:RNA binding"/>
    <property type="evidence" value="ECO:0007669"/>
    <property type="project" value="InterPro"/>
</dbReference>
<comment type="similarity">
    <text evidence="1">Belongs to the pseudouridine synthase RluA family.</text>
</comment>
<dbReference type="InterPro" id="IPR006145">
    <property type="entry name" value="PsdUridine_synth_RsuA/RluA"/>
</dbReference>
<dbReference type="EMBL" id="JJNZ01000004">
    <property type="protein sequence ID" value="KDC53311.1"/>
    <property type="molecule type" value="Genomic_DNA"/>
</dbReference>
<dbReference type="InterPro" id="IPR006224">
    <property type="entry name" value="PsdUridine_synth_RluA-like_CS"/>
</dbReference>
<sequence>MSEQVSKILNVVYTHNDFYILEKPAGLNFHSEEGPGFVVLAEQQLSQKLYGVHRLDKVTSGLIILARNKASAAAFTVMFTEHAINKFYLAISDAKPKKKQGWIKGDMAKSRRGSFKLLTSTLNPAITRFYSLSYKPGFRGYILKPYSGKTHQLRVALKSVGAAIFGDAMYSGTPSNRTYLHAYALSFLWQGEQIQLTLLPDSGDEYLALIKHQDFQAWQSPWQLDW</sequence>
<name>A0A063KXV8_9GAMM</name>
<dbReference type="RefSeq" id="WP_007375743.1">
    <property type="nucleotide sequence ID" value="NZ_JBBMQV010000016.1"/>
</dbReference>
<organism evidence="3 8">
    <name type="scientific">Pseudoalteromonas fuliginea</name>
    <dbReference type="NCBI Taxonomy" id="1872678"/>
    <lineage>
        <taxon>Bacteria</taxon>
        <taxon>Pseudomonadati</taxon>
        <taxon>Pseudomonadota</taxon>
        <taxon>Gammaproteobacteria</taxon>
        <taxon>Alteromonadales</taxon>
        <taxon>Pseudoalteromonadaceae</taxon>
        <taxon>Pseudoalteromonas</taxon>
    </lineage>
</organism>
<dbReference type="NCBIfam" id="TIGR01621">
    <property type="entry name" value="RluA-like"/>
    <property type="match status" value="1"/>
</dbReference>
<feature type="domain" description="Pseudouridine synthase RsuA/RluA-like" evidence="2">
    <location>
        <begin position="17"/>
        <end position="158"/>
    </location>
</feature>
<dbReference type="InterPro" id="IPR050188">
    <property type="entry name" value="RluA_PseudoU_synthase"/>
</dbReference>
<evidence type="ECO:0000313" key="5">
    <source>
        <dbReference type="EMBL" id="KDC53311.1"/>
    </source>
</evidence>
<evidence type="ECO:0000313" key="8">
    <source>
        <dbReference type="Proteomes" id="UP000324162"/>
    </source>
</evidence>
<comment type="caution">
    <text evidence="3">The sequence shown here is derived from an EMBL/GenBank/DDBJ whole genome shotgun (WGS) entry which is preliminary data.</text>
</comment>
<dbReference type="PANTHER" id="PTHR21600:SF87">
    <property type="entry name" value="RNA PSEUDOURIDYLATE SYNTHASE DOMAIN-CONTAINING PROTEIN 1"/>
    <property type="match status" value="1"/>
</dbReference>
<dbReference type="PROSITE" id="PS01129">
    <property type="entry name" value="PSI_RLU"/>
    <property type="match status" value="1"/>
</dbReference>
<dbReference type="EMBL" id="SEUK01000048">
    <property type="protein sequence ID" value="KAA1160710.1"/>
    <property type="molecule type" value="Genomic_DNA"/>
</dbReference>
<reference evidence="7 8" key="2">
    <citation type="submission" date="2019-01" db="EMBL/GenBank/DDBJ databases">
        <title>Genome sequences of marine Pseudoalteromonas species.</title>
        <authorList>
            <person name="Boraston A.B."/>
            <person name="Hehemann J.-H."/>
            <person name="Vickers C.J."/>
            <person name="Salama-Alber O."/>
            <person name="Abe K."/>
            <person name="Hettle A.J."/>
        </authorList>
    </citation>
    <scope>NUCLEOTIDE SEQUENCE [LARGE SCALE GENOMIC DNA]</scope>
    <source>
        <strain evidence="3 8">PS42</strain>
        <strain evidence="4 7">PS47</strain>
    </source>
</reference>
<dbReference type="GO" id="GO:0140098">
    <property type="term" value="F:catalytic activity, acting on RNA"/>
    <property type="evidence" value="ECO:0007669"/>
    <property type="project" value="UniProtKB-ARBA"/>
</dbReference>
<evidence type="ECO:0000259" key="2">
    <source>
        <dbReference type="Pfam" id="PF00849"/>
    </source>
</evidence>
<dbReference type="AlphaFoldDB" id="A0A063KXV8"/>
<protein>
    <submittedName>
        <fullName evidence="5">RNA pseudouridine synthase</fullName>
    </submittedName>
    <submittedName>
        <fullName evidence="3">TIGR01621 family pseudouridine synthase</fullName>
    </submittedName>
</protein>
<evidence type="ECO:0000313" key="3">
    <source>
        <dbReference type="EMBL" id="KAA1160710.1"/>
    </source>
</evidence>
<dbReference type="SUPFAM" id="SSF55120">
    <property type="entry name" value="Pseudouridine synthase"/>
    <property type="match status" value="1"/>
</dbReference>
<dbReference type="EMBL" id="SEUJ01000058">
    <property type="protein sequence ID" value="KAA1161767.1"/>
    <property type="molecule type" value="Genomic_DNA"/>
</dbReference>
<evidence type="ECO:0000313" key="4">
    <source>
        <dbReference type="EMBL" id="KAA1161767.1"/>
    </source>
</evidence>
<proteinExistence type="inferred from homology"/>
<dbReference type="PANTHER" id="PTHR21600">
    <property type="entry name" value="MITOCHONDRIAL RNA PSEUDOURIDINE SYNTHASE"/>
    <property type="match status" value="1"/>
</dbReference>
<dbReference type="Pfam" id="PF00849">
    <property type="entry name" value="PseudoU_synth_2"/>
    <property type="match status" value="1"/>
</dbReference>
<keyword evidence="7" id="KW-1185">Reference proteome</keyword>
<dbReference type="Proteomes" id="UP000322915">
    <property type="component" value="Unassembled WGS sequence"/>
</dbReference>
<evidence type="ECO:0000313" key="6">
    <source>
        <dbReference type="Proteomes" id="UP000027154"/>
    </source>
</evidence>
<gene>
    <name evidence="5" type="ORF">DC53_01345</name>
    <name evidence="3" type="ORF">EU508_09670</name>
    <name evidence="4" type="ORF">EU509_04850</name>
</gene>
<dbReference type="InterPro" id="IPR006508">
    <property type="entry name" value="PsdUridine_synth_RluA-like"/>
</dbReference>
<dbReference type="InterPro" id="IPR020103">
    <property type="entry name" value="PsdUridine_synth_cat_dom_sf"/>
</dbReference>
<dbReference type="GO" id="GO:0000455">
    <property type="term" value="P:enzyme-directed rRNA pseudouridine synthesis"/>
    <property type="evidence" value="ECO:0007669"/>
    <property type="project" value="TreeGrafter"/>
</dbReference>
<dbReference type="Proteomes" id="UP000324162">
    <property type="component" value="Unassembled WGS sequence"/>
</dbReference>